<accession>A0A1S8M2H9</accession>
<dbReference type="EMBL" id="CP096984">
    <property type="protein sequence ID" value="URZ13981.1"/>
    <property type="molecule type" value="Genomic_DNA"/>
</dbReference>
<proteinExistence type="predicted"/>
<reference evidence="1 2" key="1">
    <citation type="submission" date="2022-04" db="EMBL/GenBank/DDBJ databases">
        <title>Genome sequence of C. roseum typestrain.</title>
        <authorList>
            <person name="Poehlein A."/>
            <person name="Schoch T."/>
            <person name="Duerre P."/>
            <person name="Daniel R."/>
        </authorList>
    </citation>
    <scope>NUCLEOTIDE SEQUENCE [LARGE SCALE GENOMIC DNA]</scope>
    <source>
        <strain evidence="1 2">DSM 7320</strain>
        <plasmid evidence="1 2">p330</plasmid>
    </source>
</reference>
<name>A0A1S8M2H9_9CLOT</name>
<gene>
    <name evidence="1" type="ORF">CROST_047590</name>
</gene>
<keyword evidence="1" id="KW-0614">Plasmid</keyword>
<keyword evidence="2" id="KW-1185">Reference proteome</keyword>
<evidence type="ECO:0000313" key="1">
    <source>
        <dbReference type="EMBL" id="URZ13981.1"/>
    </source>
</evidence>
<dbReference type="Proteomes" id="UP000190951">
    <property type="component" value="Plasmid p330"/>
</dbReference>
<evidence type="ECO:0000313" key="2">
    <source>
        <dbReference type="Proteomes" id="UP000190951"/>
    </source>
</evidence>
<sequence>MEYKVLKKSGSDASYDLIIEAVNPKPIDGYIINSVTNNNTELLDNLVNEIIDTENFDSINWGLRFNFFQHIPDKWIIEARLEALFKRMEQI</sequence>
<dbReference type="AlphaFoldDB" id="A0A1S8M2H9"/>
<dbReference type="KEGG" id="crw:CROST_047590"/>
<protein>
    <submittedName>
        <fullName evidence="1">Uncharacterized protein</fullName>
    </submittedName>
</protein>
<dbReference type="RefSeq" id="WP_077834406.1">
    <property type="nucleotide sequence ID" value="NZ_CP096984.1"/>
</dbReference>
<dbReference type="STRING" id="84029.CROST_06220"/>
<geneLocation type="plasmid" evidence="1 2">
    <name>p330</name>
</geneLocation>
<organism evidence="1 2">
    <name type="scientific">Clostridium felsineum</name>
    <dbReference type="NCBI Taxonomy" id="36839"/>
    <lineage>
        <taxon>Bacteria</taxon>
        <taxon>Bacillati</taxon>
        <taxon>Bacillota</taxon>
        <taxon>Clostridia</taxon>
        <taxon>Eubacteriales</taxon>
        <taxon>Clostridiaceae</taxon>
        <taxon>Clostridium</taxon>
    </lineage>
</organism>